<accession>A0ABR6W539</accession>
<proteinExistence type="predicted"/>
<dbReference type="RefSeq" id="WP_186737513.1">
    <property type="nucleotide sequence ID" value="NZ_VFIA01000011.1"/>
</dbReference>
<sequence>MIFSLTILDKEAQHREFMLMLDSLEVGCDFVSSLVSQGETLLEVNLIEKNKLTPLPLELFDGFPFIAPIQQLEQEWVGLLSQPTSPVPDVDQEMINLTHQRMRLCESSMSNQQSMISYFESLLHRVEGGIFHEPTRSVMINHYQRQIDTYTRQSMKAQTRQQQILKRLNELAA</sequence>
<keyword evidence="2" id="KW-1185">Reference proteome</keyword>
<dbReference type="Proteomes" id="UP000700732">
    <property type="component" value="Unassembled WGS sequence"/>
</dbReference>
<comment type="caution">
    <text evidence="1">The sequence shown here is derived from an EMBL/GenBank/DDBJ whole genome shotgun (WGS) entry which is preliminary data.</text>
</comment>
<gene>
    <name evidence="1" type="ORF">FH603_2231</name>
</gene>
<organism evidence="1 2">
    <name type="scientific">Spirosoma utsteinense</name>
    <dbReference type="NCBI Taxonomy" id="2585773"/>
    <lineage>
        <taxon>Bacteria</taxon>
        <taxon>Pseudomonadati</taxon>
        <taxon>Bacteroidota</taxon>
        <taxon>Cytophagia</taxon>
        <taxon>Cytophagales</taxon>
        <taxon>Cytophagaceae</taxon>
        <taxon>Spirosoma</taxon>
    </lineage>
</organism>
<evidence type="ECO:0000313" key="1">
    <source>
        <dbReference type="EMBL" id="MBC3791723.1"/>
    </source>
</evidence>
<dbReference type="EMBL" id="VFIA01000011">
    <property type="protein sequence ID" value="MBC3791723.1"/>
    <property type="molecule type" value="Genomic_DNA"/>
</dbReference>
<reference evidence="1 2" key="1">
    <citation type="submission" date="2019-06" db="EMBL/GenBank/DDBJ databases">
        <title>Spirosoma utsteinense sp. nov. isolated from Antarctic ice-free soils.</title>
        <authorList>
            <person name="Tahon G."/>
        </authorList>
    </citation>
    <scope>NUCLEOTIDE SEQUENCE [LARGE SCALE GENOMIC DNA]</scope>
    <source>
        <strain evidence="1 2">LMG 31447</strain>
    </source>
</reference>
<name>A0ABR6W539_9BACT</name>
<protein>
    <submittedName>
        <fullName evidence="1">Uncharacterized protein</fullName>
    </submittedName>
</protein>
<evidence type="ECO:0000313" key="2">
    <source>
        <dbReference type="Proteomes" id="UP000700732"/>
    </source>
</evidence>